<dbReference type="AlphaFoldDB" id="A0A1F4TMA4"/>
<evidence type="ECO:0000313" key="2">
    <source>
        <dbReference type="EMBL" id="OGC33824.1"/>
    </source>
</evidence>
<dbReference type="EMBL" id="MEUI01000027">
    <property type="protein sequence ID" value="OGC33824.1"/>
    <property type="molecule type" value="Genomic_DNA"/>
</dbReference>
<evidence type="ECO:0000256" key="1">
    <source>
        <dbReference type="SAM" id="Phobius"/>
    </source>
</evidence>
<keyword evidence="1" id="KW-1133">Transmembrane helix</keyword>
<sequence length="260" mass="28089">MIKNILIWFLVGGTVAVTTVGVYYVKTTTAPKATVVKEVVVVEKTKATQPVESKRSIEPVIIEKTGQGETSGTELAEAIEESSLLVEEDVFILETEKTIAETVTVDNPSQALSTGRNLNFELGFITGFYAAAPALNIEIRLPLSYVVGPTTSALRLVTGLSQTESNSRRYIPFYLDTVFYFPPGYLTGVENYLGFGLNYVALTSGRKSGTVGGQIFYGVESDGFTGRVFGEIGYGLLCTGFSPSQKGLTVLFGFRKKIAL</sequence>
<keyword evidence="1" id="KW-0472">Membrane</keyword>
<proteinExistence type="predicted"/>
<protein>
    <submittedName>
        <fullName evidence="2">Uncharacterized protein</fullName>
    </submittedName>
</protein>
<dbReference type="Proteomes" id="UP000177309">
    <property type="component" value="Unassembled WGS sequence"/>
</dbReference>
<organism evidence="2 3">
    <name type="scientific">candidate division WOR-1 bacterium RIFOXYC2_FULL_41_25</name>
    <dbReference type="NCBI Taxonomy" id="1802586"/>
    <lineage>
        <taxon>Bacteria</taxon>
        <taxon>Bacillati</taxon>
        <taxon>Saganbacteria</taxon>
    </lineage>
</organism>
<evidence type="ECO:0000313" key="3">
    <source>
        <dbReference type="Proteomes" id="UP000177309"/>
    </source>
</evidence>
<gene>
    <name evidence="2" type="ORF">A2462_01880</name>
</gene>
<feature type="transmembrane region" description="Helical" evidence="1">
    <location>
        <begin position="6"/>
        <end position="25"/>
    </location>
</feature>
<accession>A0A1F4TMA4</accession>
<comment type="caution">
    <text evidence="2">The sequence shown here is derived from an EMBL/GenBank/DDBJ whole genome shotgun (WGS) entry which is preliminary data.</text>
</comment>
<reference evidence="2 3" key="1">
    <citation type="journal article" date="2016" name="Nat. Commun.">
        <title>Thousands of microbial genomes shed light on interconnected biogeochemical processes in an aquifer system.</title>
        <authorList>
            <person name="Anantharaman K."/>
            <person name="Brown C.T."/>
            <person name="Hug L.A."/>
            <person name="Sharon I."/>
            <person name="Castelle C.J."/>
            <person name="Probst A.J."/>
            <person name="Thomas B.C."/>
            <person name="Singh A."/>
            <person name="Wilkins M.J."/>
            <person name="Karaoz U."/>
            <person name="Brodie E.L."/>
            <person name="Williams K.H."/>
            <person name="Hubbard S.S."/>
            <person name="Banfield J.F."/>
        </authorList>
    </citation>
    <scope>NUCLEOTIDE SEQUENCE [LARGE SCALE GENOMIC DNA]</scope>
</reference>
<name>A0A1F4TMA4_UNCSA</name>
<keyword evidence="1" id="KW-0812">Transmembrane</keyword>